<sequence>TEEVVKPILEKSGLNCGKDFKLGYSPERINPGDDEHGIDKVTKVVAGMDEETTELIAELYRRVTPHIFKAKDVRTAEAAKVIENVQRDLNIALVNELSLIFAEMGL</sequence>
<gene>
    <name evidence="4" type="ORF">S06H3_65013</name>
</gene>
<dbReference type="Pfam" id="PF00984">
    <property type="entry name" value="UDPG_MGDP_dh"/>
    <property type="match status" value="1"/>
</dbReference>
<comment type="caution">
    <text evidence="4">The sequence shown here is derived from an EMBL/GenBank/DDBJ whole genome shotgun (WGS) entry which is preliminary data.</text>
</comment>
<dbReference type="InterPro" id="IPR001732">
    <property type="entry name" value="UDP-Glc/GDP-Man_DH_N"/>
</dbReference>
<dbReference type="InterPro" id="IPR028359">
    <property type="entry name" value="UDP_ManNAc/GlcNAc_DH"/>
</dbReference>
<dbReference type="GO" id="GO:0051287">
    <property type="term" value="F:NAD binding"/>
    <property type="evidence" value="ECO:0007669"/>
    <property type="project" value="InterPro"/>
</dbReference>
<accession>X1Q936</accession>
<name>X1Q936_9ZZZZ</name>
<evidence type="ECO:0000259" key="2">
    <source>
        <dbReference type="Pfam" id="PF00984"/>
    </source>
</evidence>
<dbReference type="SUPFAM" id="SSF48179">
    <property type="entry name" value="6-phosphogluconate dehydrogenase C-terminal domain-like"/>
    <property type="match status" value="1"/>
</dbReference>
<dbReference type="InterPro" id="IPR014026">
    <property type="entry name" value="UDP-Glc/GDP-Man_DH_dimer"/>
</dbReference>
<dbReference type="GO" id="GO:0000271">
    <property type="term" value="P:polysaccharide biosynthetic process"/>
    <property type="evidence" value="ECO:0007669"/>
    <property type="project" value="InterPro"/>
</dbReference>
<feature type="domain" description="UDP-glucose/GDP-mannose dehydrogenase dimerisation" evidence="2">
    <location>
        <begin position="74"/>
        <end position="105"/>
    </location>
</feature>
<dbReference type="SUPFAM" id="SSF51735">
    <property type="entry name" value="NAD(P)-binding Rossmann-fold domains"/>
    <property type="match status" value="1"/>
</dbReference>
<dbReference type="Gene3D" id="3.40.50.720">
    <property type="entry name" value="NAD(P)-binding Rossmann-like Domain"/>
    <property type="match status" value="2"/>
</dbReference>
<evidence type="ECO:0000313" key="4">
    <source>
        <dbReference type="EMBL" id="GAI64748.1"/>
    </source>
</evidence>
<organism evidence="4">
    <name type="scientific">marine sediment metagenome</name>
    <dbReference type="NCBI Taxonomy" id="412755"/>
    <lineage>
        <taxon>unclassified sequences</taxon>
        <taxon>metagenomes</taxon>
        <taxon>ecological metagenomes</taxon>
    </lineage>
</organism>
<feature type="domain" description="UDP-glucose/GDP-mannose dehydrogenase N-terminal" evidence="3">
    <location>
        <begin position="1"/>
        <end position="57"/>
    </location>
</feature>
<dbReference type="EMBL" id="BARV01043611">
    <property type="protein sequence ID" value="GAI64748.1"/>
    <property type="molecule type" value="Genomic_DNA"/>
</dbReference>
<dbReference type="PIRSF" id="PIRSF000124">
    <property type="entry name" value="UDPglc_GDPman_dh"/>
    <property type="match status" value="1"/>
</dbReference>
<dbReference type="Pfam" id="PF03721">
    <property type="entry name" value="UDPG_MGDP_dh_N"/>
    <property type="match status" value="1"/>
</dbReference>
<dbReference type="GO" id="GO:0016628">
    <property type="term" value="F:oxidoreductase activity, acting on the CH-CH group of donors, NAD or NADP as acceptor"/>
    <property type="evidence" value="ECO:0007669"/>
    <property type="project" value="InterPro"/>
</dbReference>
<feature type="non-terminal residue" evidence="4">
    <location>
        <position position="1"/>
    </location>
</feature>
<dbReference type="InterPro" id="IPR036291">
    <property type="entry name" value="NAD(P)-bd_dom_sf"/>
</dbReference>
<dbReference type="GO" id="GO:0016616">
    <property type="term" value="F:oxidoreductase activity, acting on the CH-OH group of donors, NAD or NADP as acceptor"/>
    <property type="evidence" value="ECO:0007669"/>
    <property type="project" value="InterPro"/>
</dbReference>
<comment type="similarity">
    <text evidence="1">Belongs to the UDP-glucose/GDP-mannose dehydrogenase family.</text>
</comment>
<dbReference type="InterPro" id="IPR017476">
    <property type="entry name" value="UDP-Glc/GDP-Man"/>
</dbReference>
<dbReference type="PANTHER" id="PTHR43491">
    <property type="entry name" value="UDP-N-ACETYL-D-MANNOSAMINE DEHYDROGENASE"/>
    <property type="match status" value="1"/>
</dbReference>
<evidence type="ECO:0000259" key="3">
    <source>
        <dbReference type="Pfam" id="PF03721"/>
    </source>
</evidence>
<feature type="non-terminal residue" evidence="4">
    <location>
        <position position="106"/>
    </location>
</feature>
<evidence type="ECO:0000256" key="1">
    <source>
        <dbReference type="ARBA" id="ARBA00006601"/>
    </source>
</evidence>
<reference evidence="4" key="1">
    <citation type="journal article" date="2014" name="Front. Microbiol.">
        <title>High frequency of phylogenetically diverse reductive dehalogenase-homologous genes in deep subseafloor sedimentary metagenomes.</title>
        <authorList>
            <person name="Kawai M."/>
            <person name="Futagami T."/>
            <person name="Toyoda A."/>
            <person name="Takaki Y."/>
            <person name="Nishi S."/>
            <person name="Hori S."/>
            <person name="Arai W."/>
            <person name="Tsubouchi T."/>
            <person name="Morono Y."/>
            <person name="Uchiyama I."/>
            <person name="Ito T."/>
            <person name="Fujiyama A."/>
            <person name="Inagaki F."/>
            <person name="Takami H."/>
        </authorList>
    </citation>
    <scope>NUCLEOTIDE SEQUENCE</scope>
    <source>
        <strain evidence="4">Expedition CK06-06</strain>
    </source>
</reference>
<dbReference type="InterPro" id="IPR008927">
    <property type="entry name" value="6-PGluconate_DH-like_C_sf"/>
</dbReference>
<protein>
    <submittedName>
        <fullName evidence="4">Uncharacterized protein</fullName>
    </submittedName>
</protein>
<dbReference type="PANTHER" id="PTHR43491:SF2">
    <property type="entry name" value="UDP-N-ACETYL-D-MANNOSAMINE DEHYDROGENASE"/>
    <property type="match status" value="1"/>
</dbReference>
<dbReference type="PIRSF" id="PIRSF500136">
    <property type="entry name" value="UDP_ManNAc_DH"/>
    <property type="match status" value="1"/>
</dbReference>
<proteinExistence type="inferred from homology"/>
<dbReference type="AlphaFoldDB" id="X1Q936"/>